<reference evidence="2 3" key="1">
    <citation type="submission" date="2021-06" db="EMBL/GenBank/DDBJ databases">
        <authorList>
            <person name="Palmer J.M."/>
        </authorList>
    </citation>
    <scope>NUCLEOTIDE SEQUENCE [LARGE SCALE GENOMIC DNA]</scope>
    <source>
        <strain evidence="3">if_2019</strain>
        <tissue evidence="2">Muscle</tissue>
    </source>
</reference>
<sequence length="67" mass="7760">MNWSPWNDHCVGILIHQLEALSQYASFPKKLAKRCRRRCQIKGSMFHIHCLDLSVGLALLHVLHPLQ</sequence>
<evidence type="ECO:0000313" key="2">
    <source>
        <dbReference type="EMBL" id="MEQ2227701.1"/>
    </source>
</evidence>
<dbReference type="Proteomes" id="UP001482620">
    <property type="component" value="Unassembled WGS sequence"/>
</dbReference>
<feature type="transmembrane region" description="Helical" evidence="1">
    <location>
        <begin position="46"/>
        <end position="64"/>
    </location>
</feature>
<evidence type="ECO:0000256" key="1">
    <source>
        <dbReference type="SAM" id="Phobius"/>
    </source>
</evidence>
<gene>
    <name evidence="2" type="ORF">ILYODFUR_000964</name>
</gene>
<proteinExistence type="predicted"/>
<organism evidence="2 3">
    <name type="scientific">Ilyodon furcidens</name>
    <name type="common">goldbreast splitfin</name>
    <dbReference type="NCBI Taxonomy" id="33524"/>
    <lineage>
        <taxon>Eukaryota</taxon>
        <taxon>Metazoa</taxon>
        <taxon>Chordata</taxon>
        <taxon>Craniata</taxon>
        <taxon>Vertebrata</taxon>
        <taxon>Euteleostomi</taxon>
        <taxon>Actinopterygii</taxon>
        <taxon>Neopterygii</taxon>
        <taxon>Teleostei</taxon>
        <taxon>Neoteleostei</taxon>
        <taxon>Acanthomorphata</taxon>
        <taxon>Ovalentaria</taxon>
        <taxon>Atherinomorphae</taxon>
        <taxon>Cyprinodontiformes</taxon>
        <taxon>Goodeidae</taxon>
        <taxon>Ilyodon</taxon>
    </lineage>
</organism>
<keyword evidence="1" id="KW-1133">Transmembrane helix</keyword>
<keyword evidence="3" id="KW-1185">Reference proteome</keyword>
<keyword evidence="1" id="KW-0472">Membrane</keyword>
<protein>
    <submittedName>
        <fullName evidence="2">Uncharacterized protein</fullName>
    </submittedName>
</protein>
<name>A0ABV0T4L2_9TELE</name>
<keyword evidence="1" id="KW-0812">Transmembrane</keyword>
<comment type="caution">
    <text evidence="2">The sequence shown here is derived from an EMBL/GenBank/DDBJ whole genome shotgun (WGS) entry which is preliminary data.</text>
</comment>
<dbReference type="EMBL" id="JAHRIQ010023211">
    <property type="protein sequence ID" value="MEQ2227701.1"/>
    <property type="molecule type" value="Genomic_DNA"/>
</dbReference>
<evidence type="ECO:0000313" key="3">
    <source>
        <dbReference type="Proteomes" id="UP001482620"/>
    </source>
</evidence>
<accession>A0ABV0T4L2</accession>